<dbReference type="InterPro" id="IPR005481">
    <property type="entry name" value="BC-like_N"/>
</dbReference>
<protein>
    <submittedName>
        <fullName evidence="6">Carbamoyl-phosphate synthase L subunit-like protein</fullName>
    </submittedName>
</protein>
<evidence type="ECO:0000256" key="3">
    <source>
        <dbReference type="ARBA" id="ARBA00022840"/>
    </source>
</evidence>
<dbReference type="RefSeq" id="WP_110466109.1">
    <property type="nucleotide sequence ID" value="NZ_JAMOFZ010000016.1"/>
</dbReference>
<evidence type="ECO:0000256" key="2">
    <source>
        <dbReference type="ARBA" id="ARBA00022741"/>
    </source>
</evidence>
<evidence type="ECO:0000313" key="6">
    <source>
        <dbReference type="EMBL" id="PYE76114.1"/>
    </source>
</evidence>
<dbReference type="PROSITE" id="PS50979">
    <property type="entry name" value="BC"/>
    <property type="match status" value="1"/>
</dbReference>
<sequence length="77" mass="7866">MFKKILIANRGEIACQVAATARRMGIRTVAAYSDADAHERHMQVCDEAGAGPAGAGPRRRAVAGGAGRCRAATGANG</sequence>
<dbReference type="Proteomes" id="UP000247540">
    <property type="component" value="Unassembled WGS sequence"/>
</dbReference>
<dbReference type="AlphaFoldDB" id="A0A318SJF0"/>
<dbReference type="GO" id="GO:0016874">
    <property type="term" value="F:ligase activity"/>
    <property type="evidence" value="ECO:0007669"/>
    <property type="project" value="UniProtKB-KW"/>
</dbReference>
<evidence type="ECO:0000256" key="1">
    <source>
        <dbReference type="ARBA" id="ARBA00022598"/>
    </source>
</evidence>
<accession>A0A318SJF0</accession>
<evidence type="ECO:0000259" key="5">
    <source>
        <dbReference type="PROSITE" id="PS50979"/>
    </source>
</evidence>
<dbReference type="SUPFAM" id="SSF52440">
    <property type="entry name" value="PreATP-grasp domain"/>
    <property type="match status" value="1"/>
</dbReference>
<comment type="caution">
    <text evidence="6">The sequence shown here is derived from an EMBL/GenBank/DDBJ whole genome shotgun (WGS) entry which is preliminary data.</text>
</comment>
<evidence type="ECO:0000256" key="4">
    <source>
        <dbReference type="ARBA" id="ARBA00023267"/>
    </source>
</evidence>
<dbReference type="EMBL" id="QJTC01000016">
    <property type="protein sequence ID" value="PYE76114.1"/>
    <property type="molecule type" value="Genomic_DNA"/>
</dbReference>
<keyword evidence="4" id="KW-0092">Biotin</keyword>
<name>A0A318SJF0_9BURK</name>
<evidence type="ECO:0000313" key="7">
    <source>
        <dbReference type="Proteomes" id="UP000247540"/>
    </source>
</evidence>
<keyword evidence="3" id="KW-0067">ATP-binding</keyword>
<dbReference type="GO" id="GO:0005524">
    <property type="term" value="F:ATP binding"/>
    <property type="evidence" value="ECO:0007669"/>
    <property type="project" value="UniProtKB-KW"/>
</dbReference>
<organism evidence="6 7">
    <name type="scientific">Xylophilus ampelinus</name>
    <dbReference type="NCBI Taxonomy" id="54067"/>
    <lineage>
        <taxon>Bacteria</taxon>
        <taxon>Pseudomonadati</taxon>
        <taxon>Pseudomonadota</taxon>
        <taxon>Betaproteobacteria</taxon>
        <taxon>Burkholderiales</taxon>
        <taxon>Xylophilus</taxon>
    </lineage>
</organism>
<keyword evidence="7" id="KW-1185">Reference proteome</keyword>
<dbReference type="InterPro" id="IPR016185">
    <property type="entry name" value="PreATP-grasp_dom_sf"/>
</dbReference>
<dbReference type="PANTHER" id="PTHR18866:SF33">
    <property type="entry name" value="METHYLCROTONOYL-COA CARBOXYLASE SUBUNIT ALPHA, MITOCHONDRIAL-RELATED"/>
    <property type="match status" value="1"/>
</dbReference>
<reference evidence="6 7" key="1">
    <citation type="submission" date="2018-06" db="EMBL/GenBank/DDBJ databases">
        <title>Genomic Encyclopedia of Type Strains, Phase III (KMG-III): the genomes of soil and plant-associated and newly described type strains.</title>
        <authorList>
            <person name="Whitman W."/>
        </authorList>
    </citation>
    <scope>NUCLEOTIDE SEQUENCE [LARGE SCALE GENOMIC DNA]</scope>
    <source>
        <strain evidence="6 7">CECT 7646</strain>
    </source>
</reference>
<proteinExistence type="predicted"/>
<dbReference type="InterPro" id="IPR050856">
    <property type="entry name" value="Biotin_carboxylase_complex"/>
</dbReference>
<feature type="domain" description="Biotin carboxylation" evidence="5">
    <location>
        <begin position="1"/>
        <end position="77"/>
    </location>
</feature>
<dbReference type="OrthoDB" id="4277356at2"/>
<keyword evidence="2" id="KW-0547">Nucleotide-binding</keyword>
<dbReference type="PANTHER" id="PTHR18866">
    <property type="entry name" value="CARBOXYLASE:PYRUVATE/ACETYL-COA/PROPIONYL-COA CARBOXYLASE"/>
    <property type="match status" value="1"/>
</dbReference>
<dbReference type="Pfam" id="PF00289">
    <property type="entry name" value="Biotin_carb_N"/>
    <property type="match status" value="1"/>
</dbReference>
<dbReference type="InterPro" id="IPR011764">
    <property type="entry name" value="Biotin_carboxylation_dom"/>
</dbReference>
<dbReference type="Gene3D" id="3.40.50.20">
    <property type="match status" value="1"/>
</dbReference>
<gene>
    <name evidence="6" type="ORF">DFQ15_11675</name>
</gene>
<keyword evidence="1" id="KW-0436">Ligase</keyword>